<dbReference type="GO" id="GO:0006465">
    <property type="term" value="P:signal peptide processing"/>
    <property type="evidence" value="ECO:0007669"/>
    <property type="project" value="InterPro"/>
</dbReference>
<evidence type="ECO:0000256" key="2">
    <source>
        <dbReference type="ARBA" id="ARBA00009370"/>
    </source>
</evidence>
<dbReference type="PROSITE" id="PS00761">
    <property type="entry name" value="SPASE_I_3"/>
    <property type="match status" value="1"/>
</dbReference>
<evidence type="ECO:0000256" key="9">
    <source>
        <dbReference type="SAM" id="Phobius"/>
    </source>
</evidence>
<comment type="catalytic activity">
    <reaction evidence="1">
        <text>Cleavage of hydrophobic, N-terminal signal or leader sequences from secreted and periplasmic proteins.</text>
        <dbReference type="EC" id="3.4.21.89"/>
    </reaction>
</comment>
<evidence type="ECO:0000259" key="10">
    <source>
        <dbReference type="Pfam" id="PF10502"/>
    </source>
</evidence>
<dbReference type="InterPro" id="IPR019758">
    <property type="entry name" value="Pept_S26A_signal_pept_1_CS"/>
</dbReference>
<evidence type="ECO:0000256" key="3">
    <source>
        <dbReference type="ARBA" id="ARBA00013208"/>
    </source>
</evidence>
<dbReference type="PRINTS" id="PR00727">
    <property type="entry name" value="LEADERPTASE"/>
</dbReference>
<keyword evidence="6" id="KW-0378">Hydrolase</keyword>
<dbReference type="PANTHER" id="PTHR43390:SF1">
    <property type="entry name" value="CHLOROPLAST PROCESSING PEPTIDASE"/>
    <property type="match status" value="1"/>
</dbReference>
<dbReference type="AlphaFoldDB" id="A0A518HM20"/>
<dbReference type="InterPro" id="IPR019756">
    <property type="entry name" value="Pept_S26A_signal_pept_1_Ser-AS"/>
</dbReference>
<feature type="domain" description="Peptidase S26" evidence="10">
    <location>
        <begin position="311"/>
        <end position="345"/>
    </location>
</feature>
<dbReference type="PROSITE" id="PS00501">
    <property type="entry name" value="SPASE_I_1"/>
    <property type="match status" value="1"/>
</dbReference>
<feature type="domain" description="Peptidase S26" evidence="10">
    <location>
        <begin position="56"/>
        <end position="139"/>
    </location>
</feature>
<evidence type="ECO:0000256" key="5">
    <source>
        <dbReference type="ARBA" id="ARBA00022670"/>
    </source>
</evidence>
<evidence type="ECO:0000256" key="6">
    <source>
        <dbReference type="ARBA" id="ARBA00022801"/>
    </source>
</evidence>
<dbReference type="EC" id="3.4.21.89" evidence="3"/>
<keyword evidence="12" id="KW-1185">Reference proteome</keyword>
<evidence type="ECO:0000256" key="8">
    <source>
        <dbReference type="PIRSR" id="PIRSR600223-1"/>
    </source>
</evidence>
<keyword evidence="9" id="KW-0812">Transmembrane</keyword>
<dbReference type="KEGG" id="snep:Enr13x_16700"/>
<comment type="similarity">
    <text evidence="2">Belongs to the peptidase S26 family.</text>
</comment>
<feature type="active site" evidence="8">
    <location>
        <position position="103"/>
    </location>
</feature>
<dbReference type="OrthoDB" id="9802919at2"/>
<name>A0A518HM20_9BACT</name>
<dbReference type="Gene3D" id="2.10.109.10">
    <property type="entry name" value="Umud Fragment, subunit A"/>
    <property type="match status" value="2"/>
</dbReference>
<dbReference type="InterPro" id="IPR000223">
    <property type="entry name" value="Pept_S26A_signal_pept_1"/>
</dbReference>
<dbReference type="Proteomes" id="UP000319004">
    <property type="component" value="Chromosome"/>
</dbReference>
<feature type="transmembrane region" description="Helical" evidence="9">
    <location>
        <begin position="12"/>
        <end position="32"/>
    </location>
</feature>
<evidence type="ECO:0000313" key="12">
    <source>
        <dbReference type="Proteomes" id="UP000319004"/>
    </source>
</evidence>
<organism evidence="11 12">
    <name type="scientific">Stieleria neptunia</name>
    <dbReference type="NCBI Taxonomy" id="2527979"/>
    <lineage>
        <taxon>Bacteria</taxon>
        <taxon>Pseudomonadati</taxon>
        <taxon>Planctomycetota</taxon>
        <taxon>Planctomycetia</taxon>
        <taxon>Pirellulales</taxon>
        <taxon>Pirellulaceae</taxon>
        <taxon>Stieleria</taxon>
    </lineage>
</organism>
<proteinExistence type="inferred from homology"/>
<dbReference type="InterPro" id="IPR036286">
    <property type="entry name" value="LexA/Signal_pep-like_sf"/>
</dbReference>
<dbReference type="EMBL" id="CP037423">
    <property type="protein sequence ID" value="QDV41827.1"/>
    <property type="molecule type" value="Genomic_DNA"/>
</dbReference>
<dbReference type="InterPro" id="IPR019533">
    <property type="entry name" value="Peptidase_S26"/>
</dbReference>
<keyword evidence="9" id="KW-0472">Membrane</keyword>
<dbReference type="CDD" id="cd06530">
    <property type="entry name" value="S26_SPase_I"/>
    <property type="match status" value="1"/>
</dbReference>
<dbReference type="InterPro" id="IPR039418">
    <property type="entry name" value="LexA-like"/>
</dbReference>
<dbReference type="PANTHER" id="PTHR43390">
    <property type="entry name" value="SIGNAL PEPTIDASE I"/>
    <property type="match status" value="1"/>
</dbReference>
<evidence type="ECO:0000256" key="7">
    <source>
        <dbReference type="ARBA" id="ARBA00029906"/>
    </source>
</evidence>
<accession>A0A518HM20</accession>
<keyword evidence="9" id="KW-1133">Transmembrane helix</keyword>
<feature type="active site" evidence="8">
    <location>
        <position position="67"/>
    </location>
</feature>
<dbReference type="Pfam" id="PF10502">
    <property type="entry name" value="Peptidase_S26"/>
    <property type="match status" value="2"/>
</dbReference>
<evidence type="ECO:0000256" key="4">
    <source>
        <dbReference type="ARBA" id="ARBA00019232"/>
    </source>
</evidence>
<evidence type="ECO:0000313" key="11">
    <source>
        <dbReference type="EMBL" id="QDV41827.1"/>
    </source>
</evidence>
<sequence>MKPLVSRSLPVVAILVVTMPIVVALFSVAYDWGEQSAHRTASGDAPTGTPPDGNVLITTPFRIVGDSMAPTLVDGEVCQIAKCRTLQIGDVVAIRWGGKRHVKRVAAVGGDVVDRVGGRLTVGGKRLEDRLAERDTDEFLSPALVPVSSQPHHWSRDAAVPSRLVYSHHNPHQAGRITAVMDDYPSNETVRRVLNPVDRLVVEIRARDKDAAPLAPLRVFFFDAQHAMVSTTTTTGWARFRDAAAVAVEDLAADLAPGTAGQSERRGMLDAAHPIAVELGRRQASRYTLHVYREIEYRDDRPSGNVKYPITLDNDEVFVVGDNVPVSVDSRALGPLPRAAIEGCVVNPGG</sequence>
<protein>
    <recommendedName>
        <fullName evidence="4">Signal peptidase I</fullName>
        <ecNumber evidence="3">3.4.21.89</ecNumber>
    </recommendedName>
    <alternativeName>
        <fullName evidence="7">Leader peptidase I</fullName>
    </alternativeName>
</protein>
<dbReference type="GO" id="GO:0016020">
    <property type="term" value="C:membrane"/>
    <property type="evidence" value="ECO:0007669"/>
    <property type="project" value="InterPro"/>
</dbReference>
<evidence type="ECO:0000256" key="1">
    <source>
        <dbReference type="ARBA" id="ARBA00000677"/>
    </source>
</evidence>
<dbReference type="GO" id="GO:0004252">
    <property type="term" value="F:serine-type endopeptidase activity"/>
    <property type="evidence" value="ECO:0007669"/>
    <property type="project" value="InterPro"/>
</dbReference>
<dbReference type="RefSeq" id="WP_145385511.1">
    <property type="nucleotide sequence ID" value="NZ_CP037423.1"/>
</dbReference>
<dbReference type="SUPFAM" id="SSF51306">
    <property type="entry name" value="LexA/Signal peptidase"/>
    <property type="match status" value="2"/>
</dbReference>
<gene>
    <name evidence="11" type="ORF">Enr13x_16700</name>
</gene>
<keyword evidence="5" id="KW-0645">Protease</keyword>
<reference evidence="11 12" key="1">
    <citation type="submission" date="2019-03" db="EMBL/GenBank/DDBJ databases">
        <title>Deep-cultivation of Planctomycetes and their phenomic and genomic characterization uncovers novel biology.</title>
        <authorList>
            <person name="Wiegand S."/>
            <person name="Jogler M."/>
            <person name="Boedeker C."/>
            <person name="Pinto D."/>
            <person name="Vollmers J."/>
            <person name="Rivas-Marin E."/>
            <person name="Kohn T."/>
            <person name="Peeters S.H."/>
            <person name="Heuer A."/>
            <person name="Rast P."/>
            <person name="Oberbeckmann S."/>
            <person name="Bunk B."/>
            <person name="Jeske O."/>
            <person name="Meyerdierks A."/>
            <person name="Storesund J.E."/>
            <person name="Kallscheuer N."/>
            <person name="Luecker S."/>
            <person name="Lage O.M."/>
            <person name="Pohl T."/>
            <person name="Merkel B.J."/>
            <person name="Hornburger P."/>
            <person name="Mueller R.-W."/>
            <person name="Bruemmer F."/>
            <person name="Labrenz M."/>
            <person name="Spormann A.M."/>
            <person name="Op den Camp H."/>
            <person name="Overmann J."/>
            <person name="Amann R."/>
            <person name="Jetten M.S.M."/>
            <person name="Mascher T."/>
            <person name="Medema M.H."/>
            <person name="Devos D.P."/>
            <person name="Kaster A.-K."/>
            <person name="Ovreas L."/>
            <person name="Rohde M."/>
            <person name="Galperin M.Y."/>
            <person name="Jogler C."/>
        </authorList>
    </citation>
    <scope>NUCLEOTIDE SEQUENCE [LARGE SCALE GENOMIC DNA]</scope>
    <source>
        <strain evidence="11 12">Enr13</strain>
    </source>
</reference>
<dbReference type="GO" id="GO:0009003">
    <property type="term" value="F:signal peptidase activity"/>
    <property type="evidence" value="ECO:0007669"/>
    <property type="project" value="UniProtKB-EC"/>
</dbReference>
<dbReference type="CDD" id="cd06529">
    <property type="entry name" value="S24_LexA-like"/>
    <property type="match status" value="1"/>
</dbReference>